<dbReference type="EMBL" id="GBRH01271966">
    <property type="protein sequence ID" value="JAD25929.1"/>
    <property type="molecule type" value="Transcribed_RNA"/>
</dbReference>
<proteinExistence type="predicted"/>
<organism evidence="1">
    <name type="scientific">Arundo donax</name>
    <name type="common">Giant reed</name>
    <name type="synonym">Donax arundinaceus</name>
    <dbReference type="NCBI Taxonomy" id="35708"/>
    <lineage>
        <taxon>Eukaryota</taxon>
        <taxon>Viridiplantae</taxon>
        <taxon>Streptophyta</taxon>
        <taxon>Embryophyta</taxon>
        <taxon>Tracheophyta</taxon>
        <taxon>Spermatophyta</taxon>
        <taxon>Magnoliopsida</taxon>
        <taxon>Liliopsida</taxon>
        <taxon>Poales</taxon>
        <taxon>Poaceae</taxon>
        <taxon>PACMAD clade</taxon>
        <taxon>Arundinoideae</taxon>
        <taxon>Arundineae</taxon>
        <taxon>Arundo</taxon>
    </lineage>
</organism>
<protein>
    <submittedName>
        <fullName evidence="1">Uncharacterized protein</fullName>
    </submittedName>
</protein>
<name>A0A0A8YHG2_ARUDO</name>
<dbReference type="AlphaFoldDB" id="A0A0A8YHG2"/>
<sequence length="55" mass="6375">MVKATQFPFSISISLKQRSERHIFCVSSLLEWQIRPAQVLALTTVGNTYQQQHKE</sequence>
<reference evidence="1" key="1">
    <citation type="submission" date="2014-09" db="EMBL/GenBank/DDBJ databases">
        <authorList>
            <person name="Magalhaes I.L.F."/>
            <person name="Oliveira U."/>
            <person name="Santos F.R."/>
            <person name="Vidigal T.H.D.A."/>
            <person name="Brescovit A.D."/>
            <person name="Santos A.J."/>
        </authorList>
    </citation>
    <scope>NUCLEOTIDE SEQUENCE</scope>
    <source>
        <tissue evidence="1">Shoot tissue taken approximately 20 cm above the soil surface</tissue>
    </source>
</reference>
<reference evidence="1" key="2">
    <citation type="journal article" date="2015" name="Data Brief">
        <title>Shoot transcriptome of the giant reed, Arundo donax.</title>
        <authorList>
            <person name="Barrero R.A."/>
            <person name="Guerrero F.D."/>
            <person name="Moolhuijzen P."/>
            <person name="Goolsby J.A."/>
            <person name="Tidwell J."/>
            <person name="Bellgard S.E."/>
            <person name="Bellgard M.I."/>
        </authorList>
    </citation>
    <scope>NUCLEOTIDE SEQUENCE</scope>
    <source>
        <tissue evidence="1">Shoot tissue taken approximately 20 cm above the soil surface</tissue>
    </source>
</reference>
<accession>A0A0A8YHG2</accession>
<evidence type="ECO:0000313" key="1">
    <source>
        <dbReference type="EMBL" id="JAD25929.1"/>
    </source>
</evidence>